<reference evidence="4 5" key="1">
    <citation type="submission" date="2016-10" db="EMBL/GenBank/DDBJ databases">
        <title>Complete Genome Sequence of Peptococcaceae strain DCMF.</title>
        <authorList>
            <person name="Edwards R.J."/>
            <person name="Holland S.I."/>
            <person name="Deshpande N.P."/>
            <person name="Wong Y.K."/>
            <person name="Ertan H."/>
            <person name="Manefield M."/>
            <person name="Russell T.L."/>
            <person name="Lee M.J."/>
        </authorList>
    </citation>
    <scope>NUCLEOTIDE SEQUENCE [LARGE SCALE GENOMIC DNA]</scope>
    <source>
        <strain evidence="4 5">DCMF</strain>
    </source>
</reference>
<proteinExistence type="predicted"/>
<dbReference type="NCBIfam" id="TIGR01608">
    <property type="entry name" value="citD"/>
    <property type="match status" value="1"/>
</dbReference>
<name>A0A3G1KRB8_FORW1</name>
<dbReference type="Pfam" id="PF06857">
    <property type="entry name" value="ACP"/>
    <property type="match status" value="1"/>
</dbReference>
<dbReference type="NCBIfam" id="NF009726">
    <property type="entry name" value="PRK13253.1"/>
    <property type="match status" value="1"/>
</dbReference>
<dbReference type="GO" id="GO:0005737">
    <property type="term" value="C:cytoplasm"/>
    <property type="evidence" value="ECO:0007669"/>
    <property type="project" value="UniProtKB-SubCell"/>
</dbReference>
<dbReference type="InterPro" id="IPR006495">
    <property type="entry name" value="CitD"/>
</dbReference>
<dbReference type="InterPro" id="IPR023439">
    <property type="entry name" value="Mal_deCO2ase/Cit_lyase_ACP"/>
</dbReference>
<dbReference type="EMBL" id="CP017634">
    <property type="protein sequence ID" value="ATW24986.1"/>
    <property type="molecule type" value="Genomic_DNA"/>
</dbReference>
<accession>A0A3G1KRB8</accession>
<keyword evidence="5" id="KW-1185">Reference proteome</keyword>
<dbReference type="AlphaFoldDB" id="A0A3G1KRB8"/>
<keyword evidence="3" id="KW-0597">Phosphoprotein</keyword>
<evidence type="ECO:0000256" key="2">
    <source>
        <dbReference type="ARBA" id="ARBA00022490"/>
    </source>
</evidence>
<dbReference type="Proteomes" id="UP000323521">
    <property type="component" value="Chromosome"/>
</dbReference>
<evidence type="ECO:0000313" key="4">
    <source>
        <dbReference type="EMBL" id="ATW24986.1"/>
    </source>
</evidence>
<protein>
    <submittedName>
        <fullName evidence="4">Citrate lyase acyl carrier protein</fullName>
    </submittedName>
</protein>
<evidence type="ECO:0000256" key="3">
    <source>
        <dbReference type="ARBA" id="ARBA00022553"/>
    </source>
</evidence>
<comment type="subcellular location">
    <subcellularLocation>
        <location evidence="1">Cytoplasm</location>
    </subcellularLocation>
</comment>
<keyword evidence="4" id="KW-0456">Lyase</keyword>
<dbReference type="RefSeq" id="WP_148134226.1">
    <property type="nucleotide sequence ID" value="NZ_CP017634.1"/>
</dbReference>
<sequence length="90" mass="9874">MTLLHRTGVAGTEGKNDILVTIEPAEPGAKLSLELTSPVKYEFGNCIESLVGEMLKIYHIMDAKVVLNDKGAWDFTIRARVETAILRAMA</sequence>
<gene>
    <name evidence="4" type="ORF">DCMF_09550</name>
</gene>
<evidence type="ECO:0000256" key="1">
    <source>
        <dbReference type="ARBA" id="ARBA00004496"/>
    </source>
</evidence>
<keyword evidence="2" id="KW-0963">Cytoplasm</keyword>
<dbReference type="OrthoDB" id="1120942at2"/>
<organism evidence="4 5">
    <name type="scientific">Formimonas warabiya</name>
    <dbReference type="NCBI Taxonomy" id="1761012"/>
    <lineage>
        <taxon>Bacteria</taxon>
        <taxon>Bacillati</taxon>
        <taxon>Bacillota</taxon>
        <taxon>Clostridia</taxon>
        <taxon>Eubacteriales</taxon>
        <taxon>Peptococcaceae</taxon>
        <taxon>Candidatus Formimonas</taxon>
    </lineage>
</organism>
<evidence type="ECO:0000313" key="5">
    <source>
        <dbReference type="Proteomes" id="UP000323521"/>
    </source>
</evidence>
<dbReference type="GO" id="GO:0016829">
    <property type="term" value="F:lyase activity"/>
    <property type="evidence" value="ECO:0007669"/>
    <property type="project" value="UniProtKB-KW"/>
</dbReference>
<dbReference type="KEGG" id="fwa:DCMF_09550"/>